<name>A0AAE3JDZ3_9FIRM</name>
<dbReference type="InterPro" id="IPR041633">
    <property type="entry name" value="Polbeta"/>
</dbReference>
<reference evidence="2 3" key="1">
    <citation type="submission" date="2021-10" db="EMBL/GenBank/DDBJ databases">
        <title>Anaerobic single-cell dispensing facilitates the cultivation of human gut bacteria.</title>
        <authorList>
            <person name="Afrizal A."/>
        </authorList>
    </citation>
    <scope>NUCLEOTIDE SEQUENCE [LARGE SCALE GENOMIC DNA]</scope>
    <source>
        <strain evidence="2 3">CLA-AA-H224</strain>
    </source>
</reference>
<keyword evidence="3" id="KW-1185">Reference proteome</keyword>
<evidence type="ECO:0000259" key="1">
    <source>
        <dbReference type="Pfam" id="PF18765"/>
    </source>
</evidence>
<evidence type="ECO:0000313" key="3">
    <source>
        <dbReference type="Proteomes" id="UP001198200"/>
    </source>
</evidence>
<dbReference type="CDD" id="cd05403">
    <property type="entry name" value="NT_KNTase_like"/>
    <property type="match status" value="1"/>
</dbReference>
<proteinExistence type="predicted"/>
<dbReference type="RefSeq" id="WP_308732624.1">
    <property type="nucleotide sequence ID" value="NZ_JAJEQN010000082.1"/>
</dbReference>
<gene>
    <name evidence="2" type="ORF">LKD48_16255</name>
</gene>
<comment type="caution">
    <text evidence="2">The sequence shown here is derived from an EMBL/GenBank/DDBJ whole genome shotgun (WGS) entry which is preliminary data.</text>
</comment>
<dbReference type="Gene3D" id="3.30.460.10">
    <property type="entry name" value="Beta Polymerase, domain 2"/>
    <property type="match status" value="1"/>
</dbReference>
<dbReference type="EMBL" id="JAJEQN010000082">
    <property type="protein sequence ID" value="MCC2223148.1"/>
    <property type="molecule type" value="Genomic_DNA"/>
</dbReference>
<accession>A0AAE3JDZ3</accession>
<evidence type="ECO:0000313" key="2">
    <source>
        <dbReference type="EMBL" id="MCC2223148.1"/>
    </source>
</evidence>
<dbReference type="Pfam" id="PF18765">
    <property type="entry name" value="Polbeta"/>
    <property type="match status" value="1"/>
</dbReference>
<dbReference type="SUPFAM" id="SSF81301">
    <property type="entry name" value="Nucleotidyltransferase"/>
    <property type="match status" value="1"/>
</dbReference>
<protein>
    <submittedName>
        <fullName evidence="2">Nucleotidyltransferase domain-containing protein</fullName>
    </submittedName>
</protein>
<sequence length="79" mass="9070">MMSIETIIQEMTDICQKQGVEHLILFGSFATNTALERSDIDFAVKGCKDILKLEDAVEKIETLRKIDVVDYDTVRSKRY</sequence>
<dbReference type="AlphaFoldDB" id="A0AAE3JDZ3"/>
<feature type="domain" description="Polymerase beta nucleotidyltransferase" evidence="1">
    <location>
        <begin position="10"/>
        <end position="73"/>
    </location>
</feature>
<dbReference type="InterPro" id="IPR043519">
    <property type="entry name" value="NT_sf"/>
</dbReference>
<dbReference type="Proteomes" id="UP001198200">
    <property type="component" value="Unassembled WGS sequence"/>
</dbReference>
<organism evidence="2 3">
    <name type="scientific">Anthropogastromicrobium aceti</name>
    <dbReference type="NCBI Taxonomy" id="2981768"/>
    <lineage>
        <taxon>Bacteria</taxon>
        <taxon>Bacillati</taxon>
        <taxon>Bacillota</taxon>
        <taxon>Clostridia</taxon>
        <taxon>Lachnospirales</taxon>
        <taxon>Lachnospiraceae</taxon>
        <taxon>Anthropogastromicrobium</taxon>
    </lineage>
</organism>